<protein>
    <submittedName>
        <fullName evidence="1">Uncharacterized protein</fullName>
    </submittedName>
</protein>
<proteinExistence type="predicted"/>
<evidence type="ECO:0000313" key="2">
    <source>
        <dbReference type="Proteomes" id="UP001381693"/>
    </source>
</evidence>
<organism evidence="1 2">
    <name type="scientific">Halocaridina rubra</name>
    <name type="common">Hawaiian red shrimp</name>
    <dbReference type="NCBI Taxonomy" id="373956"/>
    <lineage>
        <taxon>Eukaryota</taxon>
        <taxon>Metazoa</taxon>
        <taxon>Ecdysozoa</taxon>
        <taxon>Arthropoda</taxon>
        <taxon>Crustacea</taxon>
        <taxon>Multicrustacea</taxon>
        <taxon>Malacostraca</taxon>
        <taxon>Eumalacostraca</taxon>
        <taxon>Eucarida</taxon>
        <taxon>Decapoda</taxon>
        <taxon>Pleocyemata</taxon>
        <taxon>Caridea</taxon>
        <taxon>Atyoidea</taxon>
        <taxon>Atyidae</taxon>
        <taxon>Halocaridina</taxon>
    </lineage>
</organism>
<accession>A0AAN8WRA6</accession>
<name>A0AAN8WRA6_HALRR</name>
<reference evidence="1 2" key="1">
    <citation type="submission" date="2023-11" db="EMBL/GenBank/DDBJ databases">
        <title>Halocaridina rubra genome assembly.</title>
        <authorList>
            <person name="Smith C."/>
        </authorList>
    </citation>
    <scope>NUCLEOTIDE SEQUENCE [LARGE SCALE GENOMIC DNA]</scope>
    <source>
        <strain evidence="1">EP-1</strain>
        <tissue evidence="1">Whole</tissue>
    </source>
</reference>
<dbReference type="Proteomes" id="UP001381693">
    <property type="component" value="Unassembled WGS sequence"/>
</dbReference>
<gene>
    <name evidence="1" type="ORF">SK128_001865</name>
</gene>
<sequence length="284" mass="32411">MAQLTLQSCNPQNGTIQWHTVSDDVVAIKLVYEAFSPKERNLHVNYSFSQFVVMSPADAQILPELVQLRKWASGDEKPPHLLILGYGIWMFNSYFLHDYTVTEALDAQREIHQMVIPLLEQISRKSRVLVLPVSRTKGVPSPKVSLTKGSFTDVLLDWNDMIFLHELKIFRRNQGILESQKLTSLKPRIDIGKKLDSRNDRLSPSADNSGLWFWDSSLLFQLAERNDCEEIYRHMNISGAIYPTPELACFDAIHSGRIVLRDLITILFNLLCNSVLGLSSEYCC</sequence>
<dbReference type="AlphaFoldDB" id="A0AAN8WRA6"/>
<evidence type="ECO:0000313" key="1">
    <source>
        <dbReference type="EMBL" id="KAK7065999.1"/>
    </source>
</evidence>
<dbReference type="EMBL" id="JAXCGZ010019549">
    <property type="protein sequence ID" value="KAK7065999.1"/>
    <property type="molecule type" value="Genomic_DNA"/>
</dbReference>
<keyword evidence="2" id="KW-1185">Reference proteome</keyword>
<comment type="caution">
    <text evidence="1">The sequence shown here is derived from an EMBL/GenBank/DDBJ whole genome shotgun (WGS) entry which is preliminary data.</text>
</comment>